<name>A0A834JZW6_VESGE</name>
<evidence type="ECO:0000256" key="1">
    <source>
        <dbReference type="SAM" id="MobiDB-lite"/>
    </source>
</evidence>
<sequence>MVAKEKKGEGQGGEEGEREGEGDGEGVGGGGGEEKISWSAKRQRNHGSFELHFYSSAWYIEATPPSRFQMTTTTTTMTMTTTSSSTLTTTATTTMMVTVTVTVTVTVRTEDDSLHWNTRNFPSIPITILSIVELSPFRVLCQNKSNTFL</sequence>
<dbReference type="EMBL" id="JACSDZ010000008">
    <property type="protein sequence ID" value="KAF7397794.1"/>
    <property type="molecule type" value="Genomic_DNA"/>
</dbReference>
<feature type="compositionally biased region" description="Acidic residues" evidence="1">
    <location>
        <begin position="12"/>
        <end position="24"/>
    </location>
</feature>
<proteinExistence type="predicted"/>
<feature type="region of interest" description="Disordered" evidence="1">
    <location>
        <begin position="1"/>
        <end position="41"/>
    </location>
</feature>
<keyword evidence="3" id="KW-1185">Reference proteome</keyword>
<organism evidence="2 3">
    <name type="scientific">Vespula germanica</name>
    <name type="common">German yellow jacket</name>
    <name type="synonym">Paravespula germanica</name>
    <dbReference type="NCBI Taxonomy" id="30212"/>
    <lineage>
        <taxon>Eukaryota</taxon>
        <taxon>Metazoa</taxon>
        <taxon>Ecdysozoa</taxon>
        <taxon>Arthropoda</taxon>
        <taxon>Hexapoda</taxon>
        <taxon>Insecta</taxon>
        <taxon>Pterygota</taxon>
        <taxon>Neoptera</taxon>
        <taxon>Endopterygota</taxon>
        <taxon>Hymenoptera</taxon>
        <taxon>Apocrita</taxon>
        <taxon>Aculeata</taxon>
        <taxon>Vespoidea</taxon>
        <taxon>Vespidae</taxon>
        <taxon>Vespinae</taxon>
        <taxon>Vespula</taxon>
    </lineage>
</organism>
<dbReference type="Proteomes" id="UP000617340">
    <property type="component" value="Unassembled WGS sequence"/>
</dbReference>
<evidence type="ECO:0000313" key="3">
    <source>
        <dbReference type="Proteomes" id="UP000617340"/>
    </source>
</evidence>
<protein>
    <submittedName>
        <fullName evidence="2">Uncharacterized protein</fullName>
    </submittedName>
</protein>
<evidence type="ECO:0000313" key="2">
    <source>
        <dbReference type="EMBL" id="KAF7397794.1"/>
    </source>
</evidence>
<comment type="caution">
    <text evidence="2">The sequence shown here is derived from an EMBL/GenBank/DDBJ whole genome shotgun (WGS) entry which is preliminary data.</text>
</comment>
<gene>
    <name evidence="2" type="ORF">HZH68_009016</name>
</gene>
<accession>A0A834JZW6</accession>
<dbReference type="AlphaFoldDB" id="A0A834JZW6"/>
<reference evidence="2" key="1">
    <citation type="journal article" date="2020" name="G3 (Bethesda)">
        <title>High-Quality Assemblies for Three Invasive Social Wasps from the &lt;i&gt;Vespula&lt;/i&gt; Genus.</title>
        <authorList>
            <person name="Harrop T.W.R."/>
            <person name="Guhlin J."/>
            <person name="McLaughlin G.M."/>
            <person name="Permina E."/>
            <person name="Stockwell P."/>
            <person name="Gilligan J."/>
            <person name="Le Lec M.F."/>
            <person name="Gruber M.A.M."/>
            <person name="Quinn O."/>
            <person name="Lovegrove M."/>
            <person name="Duncan E.J."/>
            <person name="Remnant E.J."/>
            <person name="Van Eeckhoven J."/>
            <person name="Graham B."/>
            <person name="Knapp R.A."/>
            <person name="Langford K.W."/>
            <person name="Kronenberg Z."/>
            <person name="Press M.O."/>
            <person name="Eacker S.M."/>
            <person name="Wilson-Rankin E.E."/>
            <person name="Purcell J."/>
            <person name="Lester P.J."/>
            <person name="Dearden P.K."/>
        </authorList>
    </citation>
    <scope>NUCLEOTIDE SEQUENCE</scope>
    <source>
        <strain evidence="2">Linc-1</strain>
    </source>
</reference>